<dbReference type="Proteomes" id="UP000688137">
    <property type="component" value="Unassembled WGS sequence"/>
</dbReference>
<dbReference type="AlphaFoldDB" id="A0A8S1LQ67"/>
<evidence type="ECO:0000313" key="4">
    <source>
        <dbReference type="Proteomes" id="UP000688137"/>
    </source>
</evidence>
<evidence type="ECO:0000256" key="2">
    <source>
        <dbReference type="SAM" id="MobiDB-lite"/>
    </source>
</evidence>
<comment type="caution">
    <text evidence="3">The sequence shown here is derived from an EMBL/GenBank/DDBJ whole genome shotgun (WGS) entry which is preliminary data.</text>
</comment>
<protein>
    <submittedName>
        <fullName evidence="3">Uncharacterized protein</fullName>
    </submittedName>
</protein>
<sequence length="251" mass="29448">MDSSEVISNPICPNKPKIPYEVTKTFCPRQENSSYLNWQEQANDKTNSELTQLYGMSAYKVLTGENEFDGHCCNKMAEIARNNQKQLQGQLATMQQLNILISEHQKLLDRSYQQLKDEKQRKDQQLAKSLDISQDIQSKDQLINQWKTKYEKEIMQNQQRDDKIELLKQKIAEAKEKQEQSVTIVGLQDEINTWKNRYLNLNKTYDETKQKLIELEHESEVLKNKQPNQDESSQSTTTTTTTVKRTRKQQE</sequence>
<feature type="compositionally biased region" description="Polar residues" evidence="2">
    <location>
        <begin position="225"/>
        <end position="235"/>
    </location>
</feature>
<dbReference type="EMBL" id="CAJJDM010000044">
    <property type="protein sequence ID" value="CAD8069897.1"/>
    <property type="molecule type" value="Genomic_DNA"/>
</dbReference>
<feature type="coiled-coil region" evidence="1">
    <location>
        <begin position="77"/>
        <end position="132"/>
    </location>
</feature>
<feature type="region of interest" description="Disordered" evidence="2">
    <location>
        <begin position="218"/>
        <end position="251"/>
    </location>
</feature>
<evidence type="ECO:0000313" key="3">
    <source>
        <dbReference type="EMBL" id="CAD8069897.1"/>
    </source>
</evidence>
<gene>
    <name evidence="3" type="ORF">PPRIM_AZ9-3.1.T0440293</name>
</gene>
<name>A0A8S1LQ67_PARPR</name>
<keyword evidence="4" id="KW-1185">Reference proteome</keyword>
<organism evidence="3 4">
    <name type="scientific">Paramecium primaurelia</name>
    <dbReference type="NCBI Taxonomy" id="5886"/>
    <lineage>
        <taxon>Eukaryota</taxon>
        <taxon>Sar</taxon>
        <taxon>Alveolata</taxon>
        <taxon>Ciliophora</taxon>
        <taxon>Intramacronucleata</taxon>
        <taxon>Oligohymenophorea</taxon>
        <taxon>Peniculida</taxon>
        <taxon>Parameciidae</taxon>
        <taxon>Paramecium</taxon>
    </lineage>
</organism>
<accession>A0A8S1LQ67</accession>
<proteinExistence type="predicted"/>
<evidence type="ECO:0000256" key="1">
    <source>
        <dbReference type="SAM" id="Coils"/>
    </source>
</evidence>
<keyword evidence="1" id="KW-0175">Coiled coil</keyword>
<dbReference type="OMA" id="WQEQAND"/>
<reference evidence="3" key="1">
    <citation type="submission" date="2021-01" db="EMBL/GenBank/DDBJ databases">
        <authorList>
            <consortium name="Genoscope - CEA"/>
            <person name="William W."/>
        </authorList>
    </citation>
    <scope>NUCLEOTIDE SEQUENCE</scope>
</reference>